<reference evidence="3" key="1">
    <citation type="journal article" date="2020" name="mSystems">
        <title>Genome- and Community-Level Interaction Insights into Carbon Utilization and Element Cycling Functions of Hydrothermarchaeota in Hydrothermal Sediment.</title>
        <authorList>
            <person name="Zhou Z."/>
            <person name="Liu Y."/>
            <person name="Xu W."/>
            <person name="Pan J."/>
            <person name="Luo Z.H."/>
            <person name="Li M."/>
        </authorList>
    </citation>
    <scope>NUCLEOTIDE SEQUENCE [LARGE SCALE GENOMIC DNA]</scope>
    <source>
        <strain evidence="3">SpSt-788</strain>
    </source>
</reference>
<dbReference type="Pfam" id="PF08213">
    <property type="entry name" value="COX24_C"/>
    <property type="match status" value="1"/>
</dbReference>
<protein>
    <submittedName>
        <fullName evidence="3">AURKAIP1/COX24 domain-containing protein</fullName>
    </submittedName>
</protein>
<feature type="domain" description="Ribosomal protein mS38 C-terminal" evidence="2">
    <location>
        <begin position="1"/>
        <end position="31"/>
    </location>
</feature>
<name>A0A7C4ELP3_9BACT</name>
<dbReference type="SMART" id="SM01155">
    <property type="entry name" value="DUF1713"/>
    <property type="match status" value="1"/>
</dbReference>
<evidence type="ECO:0000259" key="2">
    <source>
        <dbReference type="SMART" id="SM01155"/>
    </source>
</evidence>
<evidence type="ECO:0000256" key="1">
    <source>
        <dbReference type="SAM" id="MobiDB-lite"/>
    </source>
</evidence>
<gene>
    <name evidence="3" type="ORF">ENV75_05495</name>
</gene>
<proteinExistence type="predicted"/>
<feature type="region of interest" description="Disordered" evidence="1">
    <location>
        <begin position="1"/>
        <end position="31"/>
    </location>
</feature>
<dbReference type="EMBL" id="DTHO01000060">
    <property type="protein sequence ID" value="HGG99884.1"/>
    <property type="molecule type" value="Genomic_DNA"/>
</dbReference>
<dbReference type="InterPro" id="IPR013177">
    <property type="entry name" value="Ribosomal_mS38_C"/>
</dbReference>
<sequence>MGSVLKWRKKKIKKHKYRKLRKKMRALRRNK</sequence>
<dbReference type="AlphaFoldDB" id="A0A7C4ELP3"/>
<evidence type="ECO:0000313" key="3">
    <source>
        <dbReference type="EMBL" id="HGG99884.1"/>
    </source>
</evidence>
<accession>A0A7C4ELP3</accession>
<comment type="caution">
    <text evidence="3">The sequence shown here is derived from an EMBL/GenBank/DDBJ whole genome shotgun (WGS) entry which is preliminary data.</text>
</comment>
<organism evidence="3">
    <name type="scientific">Thermodesulfovibrio aggregans</name>
    <dbReference type="NCBI Taxonomy" id="86166"/>
    <lineage>
        <taxon>Bacteria</taxon>
        <taxon>Pseudomonadati</taxon>
        <taxon>Nitrospirota</taxon>
        <taxon>Thermodesulfovibrionia</taxon>
        <taxon>Thermodesulfovibrionales</taxon>
        <taxon>Thermodesulfovibrionaceae</taxon>
        <taxon>Thermodesulfovibrio</taxon>
    </lineage>
</organism>